<evidence type="ECO:0000256" key="4">
    <source>
        <dbReference type="ARBA" id="ARBA00022475"/>
    </source>
</evidence>
<dbReference type="Gene3D" id="1.10.3470.10">
    <property type="entry name" value="ABC transporter involved in vitamin B12 uptake, BtuC"/>
    <property type="match status" value="1"/>
</dbReference>
<dbReference type="Proteomes" id="UP001597419">
    <property type="component" value="Unassembled WGS sequence"/>
</dbReference>
<feature type="transmembrane region" description="Helical" evidence="8">
    <location>
        <begin position="16"/>
        <end position="35"/>
    </location>
</feature>
<accession>A0ABW5GAS1</accession>
<evidence type="ECO:0000256" key="5">
    <source>
        <dbReference type="ARBA" id="ARBA00022692"/>
    </source>
</evidence>
<dbReference type="RefSeq" id="WP_345395076.1">
    <property type="nucleotide sequence ID" value="NZ_BAABHG010000007.1"/>
</dbReference>
<feature type="transmembrane region" description="Helical" evidence="8">
    <location>
        <begin position="243"/>
        <end position="264"/>
    </location>
</feature>
<organism evidence="9 10">
    <name type="scientific">Amycolatopsis samaneae</name>
    <dbReference type="NCBI Taxonomy" id="664691"/>
    <lineage>
        <taxon>Bacteria</taxon>
        <taxon>Bacillati</taxon>
        <taxon>Actinomycetota</taxon>
        <taxon>Actinomycetes</taxon>
        <taxon>Pseudonocardiales</taxon>
        <taxon>Pseudonocardiaceae</taxon>
        <taxon>Amycolatopsis</taxon>
    </lineage>
</organism>
<dbReference type="EMBL" id="JBHUKU010000003">
    <property type="protein sequence ID" value="MFD2458261.1"/>
    <property type="molecule type" value="Genomic_DNA"/>
</dbReference>
<proteinExistence type="inferred from homology"/>
<dbReference type="InterPro" id="IPR037294">
    <property type="entry name" value="ABC_BtuC-like"/>
</dbReference>
<evidence type="ECO:0000256" key="7">
    <source>
        <dbReference type="ARBA" id="ARBA00023136"/>
    </source>
</evidence>
<evidence type="ECO:0000256" key="3">
    <source>
        <dbReference type="ARBA" id="ARBA00022448"/>
    </source>
</evidence>
<keyword evidence="4" id="KW-1003">Cell membrane</keyword>
<dbReference type="Pfam" id="PF01032">
    <property type="entry name" value="FecCD"/>
    <property type="match status" value="1"/>
</dbReference>
<feature type="transmembrane region" description="Helical" evidence="8">
    <location>
        <begin position="153"/>
        <end position="173"/>
    </location>
</feature>
<keyword evidence="7 8" id="KW-0472">Membrane</keyword>
<evidence type="ECO:0000256" key="8">
    <source>
        <dbReference type="SAM" id="Phobius"/>
    </source>
</evidence>
<feature type="transmembrane region" description="Helical" evidence="8">
    <location>
        <begin position="69"/>
        <end position="87"/>
    </location>
</feature>
<gene>
    <name evidence="9" type="ORF">ACFSYJ_06620</name>
</gene>
<name>A0ABW5GAS1_9PSEU</name>
<comment type="similarity">
    <text evidence="2">Belongs to the binding-protein-dependent transport system permease family. FecCD subfamily.</text>
</comment>
<dbReference type="PANTHER" id="PTHR30472:SF24">
    <property type="entry name" value="FERRIC ENTEROBACTIN TRANSPORT SYSTEM PERMEASE PROTEIN FEPG"/>
    <property type="match status" value="1"/>
</dbReference>
<dbReference type="SUPFAM" id="SSF81345">
    <property type="entry name" value="ABC transporter involved in vitamin B12 uptake, BtuC"/>
    <property type="match status" value="1"/>
</dbReference>
<sequence>MTTFVSREAGLDRRSIVVVAILAVVTLALVVLSVGTGDYDMTPAEVLRTLAGQGTKAQYLVVTGRLPRVLVAVLVGAALALAGSVFQTLTRNPLGSPDIIGFTTGSATGGILMILVVGSAPGFVALGALGGGLLTMALIAALCAPYGLLSSRLVLLGIAMSAVLAGVNSYLLVKASKENAARATVWLVGDLAGRDWNYFVPLAAVLVVLVPVVLVNGRALRMLEMGDDAAVGVGVAVGRMRNLLLLCAVALVAAATAAVGPIPFIALISPQLARRMTRLPGPNLVVSAFVGALLVVAADYVGQRVLGASLLPVGVVAATLGGAYFVWLLLVGRRRA</sequence>
<feature type="transmembrane region" description="Helical" evidence="8">
    <location>
        <begin position="99"/>
        <end position="117"/>
    </location>
</feature>
<keyword evidence="6 8" id="KW-1133">Transmembrane helix</keyword>
<comment type="subcellular location">
    <subcellularLocation>
        <location evidence="1">Cell membrane</location>
        <topology evidence="1">Multi-pass membrane protein</topology>
    </subcellularLocation>
</comment>
<dbReference type="InterPro" id="IPR000522">
    <property type="entry name" value="ABC_transptr_permease_BtuC"/>
</dbReference>
<feature type="transmembrane region" description="Helical" evidence="8">
    <location>
        <begin position="196"/>
        <end position="215"/>
    </location>
</feature>
<dbReference type="CDD" id="cd06550">
    <property type="entry name" value="TM_ABC_iron-siderophores_like"/>
    <property type="match status" value="1"/>
</dbReference>
<evidence type="ECO:0000313" key="10">
    <source>
        <dbReference type="Proteomes" id="UP001597419"/>
    </source>
</evidence>
<evidence type="ECO:0000313" key="9">
    <source>
        <dbReference type="EMBL" id="MFD2458261.1"/>
    </source>
</evidence>
<keyword evidence="5 8" id="KW-0812">Transmembrane</keyword>
<evidence type="ECO:0000256" key="1">
    <source>
        <dbReference type="ARBA" id="ARBA00004651"/>
    </source>
</evidence>
<keyword evidence="3" id="KW-0813">Transport</keyword>
<comment type="caution">
    <text evidence="9">The sequence shown here is derived from an EMBL/GenBank/DDBJ whole genome shotgun (WGS) entry which is preliminary data.</text>
</comment>
<feature type="transmembrane region" description="Helical" evidence="8">
    <location>
        <begin position="123"/>
        <end position="146"/>
    </location>
</feature>
<evidence type="ECO:0000256" key="2">
    <source>
        <dbReference type="ARBA" id="ARBA00007935"/>
    </source>
</evidence>
<feature type="transmembrane region" description="Helical" evidence="8">
    <location>
        <begin position="309"/>
        <end position="330"/>
    </location>
</feature>
<protein>
    <submittedName>
        <fullName evidence="9">FecCD family ABC transporter permease</fullName>
    </submittedName>
</protein>
<reference evidence="10" key="1">
    <citation type="journal article" date="2019" name="Int. J. Syst. Evol. Microbiol.">
        <title>The Global Catalogue of Microorganisms (GCM) 10K type strain sequencing project: providing services to taxonomists for standard genome sequencing and annotation.</title>
        <authorList>
            <consortium name="The Broad Institute Genomics Platform"/>
            <consortium name="The Broad Institute Genome Sequencing Center for Infectious Disease"/>
            <person name="Wu L."/>
            <person name="Ma J."/>
        </authorList>
    </citation>
    <scope>NUCLEOTIDE SEQUENCE [LARGE SCALE GENOMIC DNA]</scope>
    <source>
        <strain evidence="10">CGMCC 4.7643</strain>
    </source>
</reference>
<keyword evidence="10" id="KW-1185">Reference proteome</keyword>
<dbReference type="PANTHER" id="PTHR30472">
    <property type="entry name" value="FERRIC ENTEROBACTIN TRANSPORT SYSTEM PERMEASE PROTEIN"/>
    <property type="match status" value="1"/>
</dbReference>
<feature type="transmembrane region" description="Helical" evidence="8">
    <location>
        <begin position="284"/>
        <end position="302"/>
    </location>
</feature>
<evidence type="ECO:0000256" key="6">
    <source>
        <dbReference type="ARBA" id="ARBA00022989"/>
    </source>
</evidence>